<reference evidence="4 5" key="2">
    <citation type="submission" date="2018-06" db="EMBL/GenBank/DDBJ databases">
        <authorList>
            <consortium name="Pathogen Informatics"/>
            <person name="Doyle S."/>
        </authorList>
    </citation>
    <scope>NUCLEOTIDE SEQUENCE [LARGE SCALE GENOMIC DNA]</scope>
    <source>
        <strain evidence="4 5">NCTC12195</strain>
    </source>
</reference>
<proteinExistence type="predicted"/>
<reference evidence="2 7" key="3">
    <citation type="submission" date="2019-07" db="EMBL/GenBank/DDBJ databases">
        <title>Whole genome shotgun sequence of Staphylococcus gallinarum NBRC 109767.</title>
        <authorList>
            <person name="Hosoyama A."/>
            <person name="Uohara A."/>
            <person name="Ohji S."/>
            <person name="Ichikawa N."/>
        </authorList>
    </citation>
    <scope>NUCLEOTIDE SEQUENCE [LARGE SCALE GENOMIC DNA]</scope>
    <source>
        <strain evidence="2 7">NBRC 109767</strain>
    </source>
</reference>
<dbReference type="InterPro" id="IPR032710">
    <property type="entry name" value="NTF2-like_dom_sf"/>
</dbReference>
<name>A0A0D0SQI5_STAGA</name>
<evidence type="ECO:0000259" key="1">
    <source>
        <dbReference type="Pfam" id="PF12680"/>
    </source>
</evidence>
<dbReference type="OrthoDB" id="1928996at2"/>
<dbReference type="AlphaFoldDB" id="A0A0D0SQI5"/>
<dbReference type="EMBL" id="UHDK01000001">
    <property type="protein sequence ID" value="SUM31173.1"/>
    <property type="molecule type" value="Genomic_DNA"/>
</dbReference>
<dbReference type="Pfam" id="PF12680">
    <property type="entry name" value="SnoaL_2"/>
    <property type="match status" value="1"/>
</dbReference>
<dbReference type="EMBL" id="BKAX01000006">
    <property type="protein sequence ID" value="GEQ06411.1"/>
    <property type="molecule type" value="Genomic_DNA"/>
</dbReference>
<dbReference type="Proteomes" id="UP000321057">
    <property type="component" value="Unassembled WGS sequence"/>
</dbReference>
<gene>
    <name evidence="3" type="ORF">BUZ01_06410</name>
    <name evidence="4" type="ORF">NCTC12195_00579</name>
    <name evidence="2" type="ORF">SGA02_22390</name>
</gene>
<evidence type="ECO:0000313" key="3">
    <source>
        <dbReference type="EMBL" id="RIL43244.1"/>
    </source>
</evidence>
<dbReference type="InterPro" id="IPR037401">
    <property type="entry name" value="SnoaL-like"/>
</dbReference>
<protein>
    <submittedName>
        <fullName evidence="3">Nuclear transport factor 2 family protein</fullName>
    </submittedName>
    <submittedName>
        <fullName evidence="4">SnoaL-like domain</fullName>
    </submittedName>
</protein>
<dbReference type="Proteomes" id="UP000255277">
    <property type="component" value="Unassembled WGS sequence"/>
</dbReference>
<evidence type="ECO:0000313" key="5">
    <source>
        <dbReference type="Proteomes" id="UP000255277"/>
    </source>
</evidence>
<accession>A0A0D0SQI5</accession>
<keyword evidence="7" id="KW-1185">Reference proteome</keyword>
<dbReference type="EMBL" id="QXRZ01000003">
    <property type="protein sequence ID" value="RIL43244.1"/>
    <property type="molecule type" value="Genomic_DNA"/>
</dbReference>
<organism evidence="3 6">
    <name type="scientific">Staphylococcus gallinarum</name>
    <dbReference type="NCBI Taxonomy" id="1293"/>
    <lineage>
        <taxon>Bacteria</taxon>
        <taxon>Bacillati</taxon>
        <taxon>Bacillota</taxon>
        <taxon>Bacilli</taxon>
        <taxon>Bacillales</taxon>
        <taxon>Staphylococcaceae</taxon>
        <taxon>Staphylococcus</taxon>
    </lineage>
</organism>
<dbReference type="Proteomes" id="UP000283576">
    <property type="component" value="Unassembled WGS sequence"/>
</dbReference>
<reference evidence="3 6" key="1">
    <citation type="journal article" date="2016" name="Front. Microbiol.">
        <title>Comprehensive Phylogenetic Analysis of Bovine Non-aureus Staphylococci Species Based on Whole-Genome Sequencing.</title>
        <authorList>
            <person name="Naushad S."/>
            <person name="Barkema H.W."/>
            <person name="Luby C."/>
            <person name="Condas L.A."/>
            <person name="Nobrega D.B."/>
            <person name="Carson D.A."/>
            <person name="De Buck J."/>
        </authorList>
    </citation>
    <scope>NUCLEOTIDE SEQUENCE [LARGE SCALE GENOMIC DNA]</scope>
    <source>
        <strain evidence="3 6">SNUC 1388</strain>
    </source>
</reference>
<evidence type="ECO:0000313" key="7">
    <source>
        <dbReference type="Proteomes" id="UP000321057"/>
    </source>
</evidence>
<dbReference type="RefSeq" id="WP_042737691.1">
    <property type="nucleotide sequence ID" value="NZ_BKAX01000006.1"/>
</dbReference>
<feature type="domain" description="SnoaL-like" evidence="1">
    <location>
        <begin position="16"/>
        <end position="109"/>
    </location>
</feature>
<evidence type="ECO:0000313" key="4">
    <source>
        <dbReference type="EMBL" id="SUM31173.1"/>
    </source>
</evidence>
<dbReference type="Gene3D" id="3.10.450.50">
    <property type="match status" value="1"/>
</dbReference>
<sequence>METLDAYFKLFDDSRVSEESFNRLVALFSEDITFVLNGQAYHGIEAWKQFVRKVFEINADLKHMYDGWIENEDGSFQTRWAVCGKRYETGVYTQEGIDIAKLNEHHQITYLENKPDDSGLFSSVN</sequence>
<evidence type="ECO:0000313" key="6">
    <source>
        <dbReference type="Proteomes" id="UP000283576"/>
    </source>
</evidence>
<dbReference type="SUPFAM" id="SSF54427">
    <property type="entry name" value="NTF2-like"/>
    <property type="match status" value="1"/>
</dbReference>
<evidence type="ECO:0000313" key="2">
    <source>
        <dbReference type="EMBL" id="GEQ06411.1"/>
    </source>
</evidence>